<dbReference type="AlphaFoldDB" id="A0AA41Q4K8"/>
<keyword evidence="4" id="KW-1185">Reference proteome</keyword>
<organism evidence="3 4">
    <name type="scientific">Yinghuangia soli</name>
    <dbReference type="NCBI Taxonomy" id="2908204"/>
    <lineage>
        <taxon>Bacteria</taxon>
        <taxon>Bacillati</taxon>
        <taxon>Actinomycetota</taxon>
        <taxon>Actinomycetes</taxon>
        <taxon>Kitasatosporales</taxon>
        <taxon>Streptomycetaceae</taxon>
        <taxon>Yinghuangia</taxon>
    </lineage>
</organism>
<protein>
    <submittedName>
        <fullName evidence="3">Uncharacterized protein</fullName>
    </submittedName>
</protein>
<dbReference type="EMBL" id="JAKFHA010000024">
    <property type="protein sequence ID" value="MCF2531439.1"/>
    <property type="molecule type" value="Genomic_DNA"/>
</dbReference>
<proteinExistence type="predicted"/>
<evidence type="ECO:0000313" key="3">
    <source>
        <dbReference type="EMBL" id="MCF2531439.1"/>
    </source>
</evidence>
<feature type="transmembrane region" description="Helical" evidence="2">
    <location>
        <begin position="31"/>
        <end position="55"/>
    </location>
</feature>
<name>A0AA41Q4K8_9ACTN</name>
<keyword evidence="2" id="KW-0472">Membrane</keyword>
<accession>A0AA41Q4K8</accession>
<evidence type="ECO:0000313" key="4">
    <source>
        <dbReference type="Proteomes" id="UP001165378"/>
    </source>
</evidence>
<gene>
    <name evidence="3" type="ORF">LZ495_30060</name>
</gene>
<keyword evidence="2" id="KW-1133">Transmembrane helix</keyword>
<sequence>MNDDTPEAPERQIPPPPVRRGESQRDIERGILRWMFVFFFGTHLIGGAIWLAIYLSGRGGR</sequence>
<evidence type="ECO:0000256" key="2">
    <source>
        <dbReference type="SAM" id="Phobius"/>
    </source>
</evidence>
<keyword evidence="2" id="KW-0812">Transmembrane</keyword>
<dbReference type="Proteomes" id="UP001165378">
    <property type="component" value="Unassembled WGS sequence"/>
</dbReference>
<feature type="region of interest" description="Disordered" evidence="1">
    <location>
        <begin position="1"/>
        <end position="23"/>
    </location>
</feature>
<evidence type="ECO:0000256" key="1">
    <source>
        <dbReference type="SAM" id="MobiDB-lite"/>
    </source>
</evidence>
<dbReference type="RefSeq" id="WP_235056093.1">
    <property type="nucleotide sequence ID" value="NZ_JAKFHA010000024.1"/>
</dbReference>
<reference evidence="3" key="1">
    <citation type="submission" date="2022-01" db="EMBL/GenBank/DDBJ databases">
        <title>Genome-Based Taxonomic Classification of the Phylum Actinobacteria.</title>
        <authorList>
            <person name="Gao Y."/>
        </authorList>
    </citation>
    <scope>NUCLEOTIDE SEQUENCE</scope>
    <source>
        <strain evidence="3">KLBMP 8922</strain>
    </source>
</reference>
<comment type="caution">
    <text evidence="3">The sequence shown here is derived from an EMBL/GenBank/DDBJ whole genome shotgun (WGS) entry which is preliminary data.</text>
</comment>